<evidence type="ECO:0000256" key="9">
    <source>
        <dbReference type="SAM" id="MobiDB-lite"/>
    </source>
</evidence>
<dbReference type="GO" id="GO:0015562">
    <property type="term" value="F:efflux transmembrane transporter activity"/>
    <property type="evidence" value="ECO:0007669"/>
    <property type="project" value="InterPro"/>
</dbReference>
<evidence type="ECO:0000313" key="12">
    <source>
        <dbReference type="Proteomes" id="UP000292347"/>
    </source>
</evidence>
<dbReference type="Proteomes" id="UP000292347">
    <property type="component" value="Unassembled WGS sequence"/>
</dbReference>
<keyword evidence="12" id="KW-1185">Reference proteome</keyword>
<evidence type="ECO:0000256" key="2">
    <source>
        <dbReference type="ARBA" id="ARBA00007613"/>
    </source>
</evidence>
<feature type="chain" id="PRO_5035157548" description="Type I secretion protein TolC" evidence="10">
    <location>
        <begin position="23"/>
        <end position="522"/>
    </location>
</feature>
<feature type="signal peptide" evidence="10">
    <location>
        <begin position="1"/>
        <end position="22"/>
    </location>
</feature>
<keyword evidence="4" id="KW-1134">Transmembrane beta strand</keyword>
<evidence type="ECO:0000256" key="5">
    <source>
        <dbReference type="ARBA" id="ARBA00022692"/>
    </source>
</evidence>
<feature type="coiled-coil region" evidence="8">
    <location>
        <begin position="179"/>
        <end position="206"/>
    </location>
</feature>
<dbReference type="OrthoDB" id="9789368at2"/>
<evidence type="ECO:0000256" key="8">
    <source>
        <dbReference type="SAM" id="Coils"/>
    </source>
</evidence>
<evidence type="ECO:0000256" key="6">
    <source>
        <dbReference type="ARBA" id="ARBA00023136"/>
    </source>
</evidence>
<feature type="compositionally biased region" description="Basic and acidic residues" evidence="9">
    <location>
        <begin position="479"/>
        <end position="489"/>
    </location>
</feature>
<comment type="caution">
    <text evidence="11">The sequence shown here is derived from an EMBL/GenBank/DDBJ whole genome shotgun (WGS) entry which is preliminary data.</text>
</comment>
<dbReference type="AlphaFoldDB" id="A0A4V1QPU0"/>
<dbReference type="GO" id="GO:0015288">
    <property type="term" value="F:porin activity"/>
    <property type="evidence" value="ECO:0007669"/>
    <property type="project" value="TreeGrafter"/>
</dbReference>
<dbReference type="SUPFAM" id="SSF56954">
    <property type="entry name" value="Outer membrane efflux proteins (OEP)"/>
    <property type="match status" value="1"/>
</dbReference>
<dbReference type="InterPro" id="IPR051906">
    <property type="entry name" value="TolC-like"/>
</dbReference>
<keyword evidence="3" id="KW-0813">Transport</keyword>
<keyword evidence="6" id="KW-0472">Membrane</keyword>
<evidence type="ECO:0000256" key="4">
    <source>
        <dbReference type="ARBA" id="ARBA00022452"/>
    </source>
</evidence>
<comment type="subcellular location">
    <subcellularLocation>
        <location evidence="1">Cell outer membrane</location>
    </subcellularLocation>
</comment>
<evidence type="ECO:0000256" key="1">
    <source>
        <dbReference type="ARBA" id="ARBA00004442"/>
    </source>
</evidence>
<feature type="compositionally biased region" description="Polar residues" evidence="9">
    <location>
        <begin position="464"/>
        <end position="476"/>
    </location>
</feature>
<dbReference type="PANTHER" id="PTHR30026">
    <property type="entry name" value="OUTER MEMBRANE PROTEIN TOLC"/>
    <property type="match status" value="1"/>
</dbReference>
<proteinExistence type="inferred from homology"/>
<protein>
    <recommendedName>
        <fullName evidence="13">Type I secretion protein TolC</fullName>
    </recommendedName>
</protein>
<dbReference type="NCBIfam" id="TIGR01844">
    <property type="entry name" value="type_I_sec_TolC"/>
    <property type="match status" value="1"/>
</dbReference>
<dbReference type="InterPro" id="IPR003423">
    <property type="entry name" value="OMP_efflux"/>
</dbReference>
<evidence type="ECO:0008006" key="13">
    <source>
        <dbReference type="Google" id="ProtNLM"/>
    </source>
</evidence>
<dbReference type="EMBL" id="SDPT01000001">
    <property type="protein sequence ID" value="RXZ34967.1"/>
    <property type="molecule type" value="Genomic_DNA"/>
</dbReference>
<keyword evidence="10" id="KW-0732">Signal</keyword>
<keyword evidence="7" id="KW-0998">Cell outer membrane</keyword>
<accession>A0A4V1QPU0</accession>
<dbReference type="GO" id="GO:0009279">
    <property type="term" value="C:cell outer membrane"/>
    <property type="evidence" value="ECO:0007669"/>
    <property type="project" value="UniProtKB-SubCell"/>
</dbReference>
<gene>
    <name evidence="11" type="ORF">EO081_04765</name>
</gene>
<organism evidence="11 12">
    <name type="scientific">Sphingomonas desiccabilis</name>
    <dbReference type="NCBI Taxonomy" id="429134"/>
    <lineage>
        <taxon>Bacteria</taxon>
        <taxon>Pseudomonadati</taxon>
        <taxon>Pseudomonadota</taxon>
        <taxon>Alphaproteobacteria</taxon>
        <taxon>Sphingomonadales</taxon>
        <taxon>Sphingomonadaceae</taxon>
        <taxon>Sphingomonas</taxon>
    </lineage>
</organism>
<keyword evidence="8" id="KW-0175">Coiled coil</keyword>
<sequence>MRAFRWIAGVSLIACAASAAQAETLREALVRAYSSNPQLTGERANLRATDEGVPLARASGLPQLSADGSYSENVLNTANNSIAQPQRTAAAGVNLSVPLYSGGAVRNSVRAAERRVEAGRANLRSVEANVFTQVVAAYNDVLRDEAIVRLNQQNVRVLEVNLQASRDRFEVGDLTRTDVAQSEARLASAQAQLRSAEAQLITSRENYVEVTGAPPGTLAPPPELPNLPGNPQGAVSVAVDNNPSLQAAQRESDAAGFDVRVARASRLPRVAAVSGGSYSTVLNSIPDINGIRISPDGASVTAGLQLSVPLFQGGGPAAQVRRAQAVESSAIERVTQVERAVVSDARSAFAAWQSSLRVIESSEVQVSANRLSLEGVRAENSVGTRTILDILNAEQELLNSQVQLVSARRDAYVAGFALLAAMGRAEAQDLGLDGGALYDPTTNYSRVRNRIWDWDSDPTPKPVATTTVGTPAQTPVVTRELEPELRHDANPYGITDGADAANRRGGDAATRPVDTNRANPDS</sequence>
<dbReference type="RefSeq" id="WP_129340748.1">
    <property type="nucleotide sequence ID" value="NZ_JACIDD010000001.1"/>
</dbReference>
<dbReference type="Gene3D" id="1.20.1600.10">
    <property type="entry name" value="Outer membrane efflux proteins (OEP)"/>
    <property type="match status" value="1"/>
</dbReference>
<evidence type="ECO:0000256" key="7">
    <source>
        <dbReference type="ARBA" id="ARBA00023237"/>
    </source>
</evidence>
<dbReference type="GO" id="GO:1990281">
    <property type="term" value="C:efflux pump complex"/>
    <property type="evidence" value="ECO:0007669"/>
    <property type="project" value="TreeGrafter"/>
</dbReference>
<evidence type="ECO:0000313" key="11">
    <source>
        <dbReference type="EMBL" id="RXZ34967.1"/>
    </source>
</evidence>
<reference evidence="11 12" key="1">
    <citation type="submission" date="2019-01" db="EMBL/GenBank/DDBJ databases">
        <title>Sphingomonas mucosissima sp. nov. and Sphingomonas desiccabilis sp. nov., from biological soil crusts in the Colorado Plateau, USA.</title>
        <authorList>
            <person name="Zhu D."/>
        </authorList>
    </citation>
    <scope>NUCLEOTIDE SEQUENCE [LARGE SCALE GENOMIC DNA]</scope>
    <source>
        <strain evidence="11 12">CP1D</strain>
    </source>
</reference>
<dbReference type="Pfam" id="PF02321">
    <property type="entry name" value="OEP"/>
    <property type="match status" value="2"/>
</dbReference>
<evidence type="ECO:0000256" key="3">
    <source>
        <dbReference type="ARBA" id="ARBA00022448"/>
    </source>
</evidence>
<name>A0A4V1QPU0_9SPHN</name>
<evidence type="ECO:0000256" key="10">
    <source>
        <dbReference type="SAM" id="SignalP"/>
    </source>
</evidence>
<dbReference type="InterPro" id="IPR010130">
    <property type="entry name" value="T1SS_OMP_TolC"/>
</dbReference>
<comment type="similarity">
    <text evidence="2">Belongs to the outer membrane factor (OMF) (TC 1.B.17) family.</text>
</comment>
<keyword evidence="5" id="KW-0812">Transmembrane</keyword>
<feature type="region of interest" description="Disordered" evidence="9">
    <location>
        <begin position="458"/>
        <end position="522"/>
    </location>
</feature>
<dbReference type="PANTHER" id="PTHR30026:SF22">
    <property type="entry name" value="OUTER MEMBRANE EFFLUX PROTEIN"/>
    <property type="match status" value="1"/>
</dbReference>